<keyword evidence="2" id="KW-0560">Oxidoreductase</keyword>
<feature type="transmembrane region" description="Helical" evidence="1">
    <location>
        <begin position="395"/>
        <end position="414"/>
    </location>
</feature>
<feature type="transmembrane region" description="Helical" evidence="1">
    <location>
        <begin position="109"/>
        <end position="127"/>
    </location>
</feature>
<dbReference type="InterPro" id="IPR025291">
    <property type="entry name" value="DUF4153"/>
</dbReference>
<feature type="transmembrane region" description="Helical" evidence="1">
    <location>
        <begin position="212"/>
        <end position="232"/>
    </location>
</feature>
<protein>
    <submittedName>
        <fullName evidence="2">Beta-carotene 15,15'-monooxygenase</fullName>
    </submittedName>
</protein>
<comment type="caution">
    <text evidence="2">The sequence shown here is derived from an EMBL/GenBank/DDBJ whole genome shotgun (WGS) entry which is preliminary data.</text>
</comment>
<dbReference type="AlphaFoldDB" id="A0A5N5E275"/>
<feature type="transmembrane region" description="Helical" evidence="1">
    <location>
        <begin position="334"/>
        <end position="356"/>
    </location>
</feature>
<evidence type="ECO:0000313" key="2">
    <source>
        <dbReference type="EMBL" id="KAB2584509.1"/>
    </source>
</evidence>
<evidence type="ECO:0000313" key="3">
    <source>
        <dbReference type="Proteomes" id="UP000325576"/>
    </source>
</evidence>
<keyword evidence="1" id="KW-1133">Transmembrane helix</keyword>
<keyword evidence="1" id="KW-0472">Membrane</keyword>
<keyword evidence="1" id="KW-0812">Transmembrane</keyword>
<feature type="transmembrane region" description="Helical" evidence="1">
    <location>
        <begin position="171"/>
        <end position="192"/>
    </location>
</feature>
<evidence type="ECO:0000256" key="1">
    <source>
        <dbReference type="SAM" id="Phobius"/>
    </source>
</evidence>
<sequence length="504" mass="54374">MGDHMSAPIVIPPKAPIPVAKPKRPSQFWRPDRSSMATRSMLVGASGVGALAALILDPGFVSIAYVIVGVGVVIVFGILTPPRMSTTQWAAAMGMLALLGVAAVRGAEWLVFLCVVAAWVLFTWTLIGGRTWTGILLGTVAPWRAPHRTVNFVRRRKLATRSAPRVPAARVVVVSAVSILLLLIFGSLFVSADPEFAKIFGGFAPAISVSNPGARIFAGVVMAFGTLVAVYLRRRTPTVDAFAPAPATPLPMWEWAVPLGVLNVLFLGFVAVQTKTLFGGDEHVQVTDGLTYADYAREGFWQLMAVTVLTLLVIAVAVRYIDRRDAGSRRLARGLLGALCLFSLVIVASAVHRMWLYENQYGFTVLRVSVFATELLLGFVFVLLLVAGIRMSGKWLPTAVLATSAVALLAFAVFNPDAYIAQKNVERFEGGKSIDVSYLHGLSVDAVPALDRLPEPQRSCALSRYRFGVPGTTAPWEFNAAREKARDILEARPVGPCLQMYTVG</sequence>
<keyword evidence="2" id="KW-0503">Monooxygenase</keyword>
<feature type="transmembrane region" description="Helical" evidence="1">
    <location>
        <begin position="86"/>
        <end position="103"/>
    </location>
</feature>
<feature type="transmembrane region" description="Helical" evidence="1">
    <location>
        <begin position="300"/>
        <end position="322"/>
    </location>
</feature>
<feature type="transmembrane region" description="Helical" evidence="1">
    <location>
        <begin position="368"/>
        <end position="388"/>
    </location>
</feature>
<feature type="transmembrane region" description="Helical" evidence="1">
    <location>
        <begin position="62"/>
        <end position="79"/>
    </location>
</feature>
<organism evidence="2 3">
    <name type="scientific">Rhodococcus erythropolis</name>
    <name type="common">Arthrobacter picolinophilus</name>
    <dbReference type="NCBI Taxonomy" id="1833"/>
    <lineage>
        <taxon>Bacteria</taxon>
        <taxon>Bacillati</taxon>
        <taxon>Actinomycetota</taxon>
        <taxon>Actinomycetes</taxon>
        <taxon>Mycobacteriales</taxon>
        <taxon>Nocardiaceae</taxon>
        <taxon>Rhodococcus</taxon>
        <taxon>Rhodococcus erythropolis group</taxon>
    </lineage>
</organism>
<dbReference type="GO" id="GO:0004497">
    <property type="term" value="F:monooxygenase activity"/>
    <property type="evidence" value="ECO:0007669"/>
    <property type="project" value="UniProtKB-KW"/>
</dbReference>
<dbReference type="Pfam" id="PF13687">
    <property type="entry name" value="DUF4153"/>
    <property type="match status" value="1"/>
</dbReference>
<proteinExistence type="predicted"/>
<name>A0A5N5E275_RHOER</name>
<accession>A0A5N5E275</accession>
<dbReference type="Proteomes" id="UP000325576">
    <property type="component" value="Unassembled WGS sequence"/>
</dbReference>
<dbReference type="EMBL" id="MRBO01000431">
    <property type="protein sequence ID" value="KAB2584509.1"/>
    <property type="molecule type" value="Genomic_DNA"/>
</dbReference>
<feature type="transmembrane region" description="Helical" evidence="1">
    <location>
        <begin position="253"/>
        <end position="272"/>
    </location>
</feature>
<gene>
    <name evidence="2" type="ORF">BS297_15165</name>
</gene>
<reference evidence="2 3" key="1">
    <citation type="journal article" date="2017" name="Poromechanics V (2013)">
        <title>Genomic Characterization of the Arsenic-Tolerant Actinobacterium, &lt;i&gt;Rhodococcus erythropolis&lt;/i&gt; S43.</title>
        <authorList>
            <person name="Retamal-Morales G."/>
            <person name="Mehnert M."/>
            <person name="Schwabe R."/>
            <person name="Tischler D."/>
            <person name="Schloemann M."/>
            <person name="Levican G.J."/>
        </authorList>
    </citation>
    <scope>NUCLEOTIDE SEQUENCE [LARGE SCALE GENOMIC DNA]</scope>
    <source>
        <strain evidence="2 3">S43</strain>
    </source>
</reference>